<evidence type="ECO:0000313" key="3">
    <source>
        <dbReference type="EMBL" id="CUP44671.1"/>
    </source>
</evidence>
<dbReference type="Gene3D" id="1.50.10.100">
    <property type="entry name" value="Chondroitin AC/alginate lyase"/>
    <property type="match status" value="1"/>
</dbReference>
<dbReference type="Gene3D" id="2.70.98.70">
    <property type="match status" value="1"/>
</dbReference>
<dbReference type="GO" id="GO:0102211">
    <property type="term" value="F:unsaturated rhamnogalacturonyl hydrolase activity"/>
    <property type="evidence" value="ECO:0007669"/>
    <property type="project" value="UniProtKB-EC"/>
</dbReference>
<accession>A0A174NBS3</accession>
<dbReference type="Gene3D" id="1.50.10.10">
    <property type="match status" value="1"/>
</dbReference>
<dbReference type="InterPro" id="IPR008929">
    <property type="entry name" value="Chondroitin_lyas"/>
</dbReference>
<dbReference type="InterPro" id="IPR052043">
    <property type="entry name" value="PolySaccharide_Degr_Enz"/>
</dbReference>
<proteinExistence type="predicted"/>
<dbReference type="EC" id="3.2.1.172" evidence="3"/>
<keyword evidence="3" id="KW-0326">Glycosidase</keyword>
<evidence type="ECO:0000256" key="2">
    <source>
        <dbReference type="SAM" id="SignalP"/>
    </source>
</evidence>
<dbReference type="SUPFAM" id="SSF48230">
    <property type="entry name" value="Chondroitin AC/alginate lyase"/>
    <property type="match status" value="1"/>
</dbReference>
<reference evidence="3 4" key="1">
    <citation type="submission" date="2015-09" db="EMBL/GenBank/DDBJ databases">
        <authorList>
            <consortium name="Pathogen Informatics"/>
        </authorList>
    </citation>
    <scope>NUCLEOTIDE SEQUENCE [LARGE SCALE GENOMIC DNA]</scope>
    <source>
        <strain evidence="3 4">2789STDY5834946</strain>
    </source>
</reference>
<protein>
    <submittedName>
        <fullName evidence="3">Predicted unsaturated glucuronyl hydrolase involved in regulation of bacterial surface properties, and related proteins</fullName>
        <ecNumber evidence="3">3.2.1.172</ecNumber>
    </submittedName>
</protein>
<dbReference type="Pfam" id="PF07470">
    <property type="entry name" value="Glyco_hydro_88"/>
    <property type="match status" value="1"/>
</dbReference>
<dbReference type="SUPFAM" id="SSF48208">
    <property type="entry name" value="Six-hairpin glycosidases"/>
    <property type="match status" value="1"/>
</dbReference>
<sequence length="982" mass="111308">MKKLLLTLALCMGYLCTTVAQTFVKTEVKQSMRRVADWQIAHYNKAIYGDLNWVNATFYLGLVHWAAIAEQADKDDSYYKWLLRLGNRNYWQVNQRMYHADDICVSQMYLYMYEKYKRKSMLVPTQVRAEWVIANPPSGSFELDYGDATTLEHWTWCDALFMAPPVYMKLYNITGDKKFIRFMDKEYKATYNYLFDKEDNLFYRDHRYFTMKEANGAKVFWGRGNGWVLGGLVELLRELPAKSKYRPFYQDLFQKLCRRIAPLQNKDGFWHASLLDPASYPSPETSCSGFFVYALAYGINEGLLPKEEFMPVVEKGWQALVSAVGEDGKLGYVQPIGADPKKVTPDMTEVYGPGAFLMAGTEVYRMAQDTPRQHANISQSRIREIAAMLPDKPEGIGVSYKDRTFWNKVKESSKAEKLLTEEAPALLKKGMPPFVDSLYLHLNKTNVRLPGENMINARYHYLFRLTLAECMENKRRYIPAIEKALVALCNQNSWSIPAHDRNLNNYHGTDYYVDLVVATAGNGIAQCVAMLDDRLSPEVKARVQCAFREKVFRPVYRCLEETKPFWWFTVTNNWNSVCLAGVTGAALTLLADKEERAYFVAAAEKYNVYGMKGYADDGYCSEGVGYYNYGFRAYILLREEVCRATQGKIDFFREPKFVHIAQYGRKIQMNEGVCPAYSDCRIGLSPDKFILDYCDRALGITSAEEKYILPSGNNFSLYLIELFPHQVWKMEMTDGIRQALQEGSDSLRAYYEKAGILVARPAKGSSCTLAVSAKGGNNAENHNHNDIGSYAVALGKCTMVGDQGGPFSYPGDYFSAEAPEKYKIKGSFGHPVPVVDGKTQSSGAKASAIVLKKEFTDVKDLLCIDYTSAYSTPSLDKLVRTFVYDRQGKGSFTVGDEFTANAPIRFETAITTQANWKIIDDTHLLLTTGTEQMTVTIEASGKVAFTSETIEVNSPAYTRIGISLKEQSKDGYIRLTMRTKQL</sequence>
<dbReference type="PANTHER" id="PTHR33886:SF8">
    <property type="entry name" value="UNSATURATED RHAMNOGALACTURONAN HYDROLASE (EUROFUNG)"/>
    <property type="match status" value="1"/>
</dbReference>
<feature type="signal peptide" evidence="2">
    <location>
        <begin position="1"/>
        <end position="20"/>
    </location>
</feature>
<dbReference type="InterPro" id="IPR012341">
    <property type="entry name" value="6hp_glycosidase-like_sf"/>
</dbReference>
<feature type="chain" id="PRO_5008028787" evidence="2">
    <location>
        <begin position="21"/>
        <end position="982"/>
    </location>
</feature>
<dbReference type="InterPro" id="IPR008928">
    <property type="entry name" value="6-hairpin_glycosidase_sf"/>
</dbReference>
<dbReference type="RefSeq" id="WP_055255814.1">
    <property type="nucleotide sequence ID" value="NZ_CZBL01000001.1"/>
</dbReference>
<keyword evidence="2" id="KW-0732">Signal</keyword>
<dbReference type="EMBL" id="CZBL01000001">
    <property type="protein sequence ID" value="CUP44671.1"/>
    <property type="molecule type" value="Genomic_DNA"/>
</dbReference>
<name>A0A174NBS3_9BACE</name>
<evidence type="ECO:0000256" key="1">
    <source>
        <dbReference type="ARBA" id="ARBA00022801"/>
    </source>
</evidence>
<gene>
    <name evidence="3" type="primary">yteR_2</name>
    <name evidence="3" type="ORF">ERS852558_00234</name>
</gene>
<dbReference type="AlphaFoldDB" id="A0A174NBS3"/>
<evidence type="ECO:0000313" key="4">
    <source>
        <dbReference type="Proteomes" id="UP000095725"/>
    </source>
</evidence>
<organism evidence="3 4">
    <name type="scientific">Bacteroides caccae</name>
    <dbReference type="NCBI Taxonomy" id="47678"/>
    <lineage>
        <taxon>Bacteria</taxon>
        <taxon>Pseudomonadati</taxon>
        <taxon>Bacteroidota</taxon>
        <taxon>Bacteroidia</taxon>
        <taxon>Bacteroidales</taxon>
        <taxon>Bacteroidaceae</taxon>
        <taxon>Bacteroides</taxon>
    </lineage>
</organism>
<dbReference type="InterPro" id="IPR010905">
    <property type="entry name" value="Glyco_hydro_88"/>
</dbReference>
<dbReference type="Proteomes" id="UP000095725">
    <property type="component" value="Unassembled WGS sequence"/>
</dbReference>
<keyword evidence="1 3" id="KW-0378">Hydrolase</keyword>
<dbReference type="PANTHER" id="PTHR33886">
    <property type="entry name" value="UNSATURATED RHAMNOGALACTURONAN HYDROLASE (EUROFUNG)"/>
    <property type="match status" value="1"/>
</dbReference>
<dbReference type="GO" id="GO:0005975">
    <property type="term" value="P:carbohydrate metabolic process"/>
    <property type="evidence" value="ECO:0007669"/>
    <property type="project" value="InterPro"/>
</dbReference>